<dbReference type="SUPFAM" id="SSF52540">
    <property type="entry name" value="P-loop containing nucleoside triphosphate hydrolases"/>
    <property type="match status" value="1"/>
</dbReference>
<evidence type="ECO:0000313" key="3">
    <source>
        <dbReference type="Proteomes" id="UP000095598"/>
    </source>
</evidence>
<evidence type="ECO:0000313" key="2">
    <source>
        <dbReference type="EMBL" id="CUM92158.1"/>
    </source>
</evidence>
<dbReference type="GO" id="GO:0005524">
    <property type="term" value="F:ATP binding"/>
    <property type="evidence" value="ECO:0007669"/>
    <property type="project" value="InterPro"/>
</dbReference>
<dbReference type="GO" id="GO:0016887">
    <property type="term" value="F:ATP hydrolysis activity"/>
    <property type="evidence" value="ECO:0007669"/>
    <property type="project" value="InterPro"/>
</dbReference>
<dbReference type="InterPro" id="IPR001482">
    <property type="entry name" value="T2SS/T4SS_dom"/>
</dbReference>
<dbReference type="PANTHER" id="PTHR30486">
    <property type="entry name" value="TWITCHING MOTILITY PROTEIN PILT"/>
    <property type="match status" value="1"/>
</dbReference>
<dbReference type="Gene3D" id="3.40.50.300">
    <property type="entry name" value="P-loop containing nucleotide triphosphate hydrolases"/>
    <property type="match status" value="1"/>
</dbReference>
<accession>A0A173SSL7</accession>
<dbReference type="NCBIfam" id="TIGR01420">
    <property type="entry name" value="pilT_fam"/>
    <property type="match status" value="1"/>
</dbReference>
<comment type="similarity">
    <text evidence="1">Belongs to the GSP E family.</text>
</comment>
<organism evidence="2 3">
    <name type="scientific">Anaerostipes hadrus</name>
    <dbReference type="NCBI Taxonomy" id="649756"/>
    <lineage>
        <taxon>Bacteria</taxon>
        <taxon>Bacillati</taxon>
        <taxon>Bacillota</taxon>
        <taxon>Clostridia</taxon>
        <taxon>Lachnospirales</taxon>
        <taxon>Lachnospiraceae</taxon>
        <taxon>Anaerostipes</taxon>
    </lineage>
</organism>
<dbReference type="InterPro" id="IPR050921">
    <property type="entry name" value="T4SS_GSP_E_ATPase"/>
</dbReference>
<dbReference type="CDD" id="cd01131">
    <property type="entry name" value="PilT"/>
    <property type="match status" value="1"/>
</dbReference>
<sequence>MNIEEFLTLAAKEEASDLFIVAGLPLTMKVNGVMRRINEEKMMPQDTEKIIREIYKKALDRDIDQLLKTGDDDFSFAIPGLSRFRVSAYKQRGSLAAVIRVIAFRLPDYKQLRIPEQVMKLSELNKGLVLVTGPAGSGKSTTLACMIEEINETKEDHIITLEDPLEFLHQHKKSIVSQREVNMDTVNYVTSLRAALRQSPDVILLGEMRDYETIQVVMTAAETGHLVFSTLHTIGAANTIERIIDVFPPNQQRQIMIQLASVLQAVISQQLIPTMDGTLIPVFEIMEVTPAIRNMIRENKVHQIDGLIYSSTGSGMISMDQSLINLYKEGQISKETAILYASNPEMIIKRIR</sequence>
<dbReference type="AlphaFoldDB" id="A0A173SSL7"/>
<dbReference type="InterPro" id="IPR006321">
    <property type="entry name" value="PilT/PilU"/>
</dbReference>
<dbReference type="InterPro" id="IPR027417">
    <property type="entry name" value="P-loop_NTPase"/>
</dbReference>
<dbReference type="PROSITE" id="PS00662">
    <property type="entry name" value="T2SP_E"/>
    <property type="match status" value="1"/>
</dbReference>
<dbReference type="EMBL" id="CYXT01000009">
    <property type="protein sequence ID" value="CUM92158.1"/>
    <property type="molecule type" value="Genomic_DNA"/>
</dbReference>
<protein>
    <submittedName>
        <fullName evidence="2">Twitching mobility protein</fullName>
    </submittedName>
</protein>
<gene>
    <name evidence="2" type="primary">pilT</name>
    <name evidence="2" type="ORF">ERS852425_01471</name>
</gene>
<dbReference type="Gene3D" id="3.30.450.90">
    <property type="match status" value="1"/>
</dbReference>
<dbReference type="Pfam" id="PF00437">
    <property type="entry name" value="T2SSE"/>
    <property type="match status" value="1"/>
</dbReference>
<dbReference type="InterPro" id="IPR003593">
    <property type="entry name" value="AAA+_ATPase"/>
</dbReference>
<name>A0A173SSL7_ANAHA</name>
<dbReference type="Proteomes" id="UP000095598">
    <property type="component" value="Unassembled WGS sequence"/>
</dbReference>
<evidence type="ECO:0000256" key="1">
    <source>
        <dbReference type="ARBA" id="ARBA00006611"/>
    </source>
</evidence>
<proteinExistence type="inferred from homology"/>
<dbReference type="RefSeq" id="WP_044924919.1">
    <property type="nucleotide sequence ID" value="NZ_CACRSX010000039.1"/>
</dbReference>
<dbReference type="SMART" id="SM00382">
    <property type="entry name" value="AAA"/>
    <property type="match status" value="1"/>
</dbReference>
<reference evidence="2 3" key="1">
    <citation type="submission" date="2015-09" db="EMBL/GenBank/DDBJ databases">
        <authorList>
            <consortium name="Pathogen Informatics"/>
        </authorList>
    </citation>
    <scope>NUCLEOTIDE SEQUENCE [LARGE SCALE GENOMIC DNA]</scope>
    <source>
        <strain evidence="2 3">2789STDY5608868</strain>
    </source>
</reference>